<dbReference type="SUPFAM" id="SSF52833">
    <property type="entry name" value="Thioredoxin-like"/>
    <property type="match status" value="1"/>
</dbReference>
<evidence type="ECO:0008006" key="3">
    <source>
        <dbReference type="Google" id="ProtNLM"/>
    </source>
</evidence>
<evidence type="ECO:0000313" key="1">
    <source>
        <dbReference type="EMBL" id="GFG88812.1"/>
    </source>
</evidence>
<gene>
    <name evidence="1" type="ORF">MBOU_08540</name>
</gene>
<dbReference type="Gene3D" id="3.40.30.10">
    <property type="entry name" value="Glutaredoxin"/>
    <property type="match status" value="1"/>
</dbReference>
<sequence>MDGDRNVAAAVTIWFDPVGPFTWNTARWLKSVADDGDVTVDWRLMSLAVLNEGQEQSPQQQEHMRESRQIGRLMAAIGEQHGDVVAAYFAFGERFFDGANDISGPLVKEVCAAASSDVADAVLSDEAYDQIVRASHESGQEALGEEGGSPIVRINDRTFFGPVLTDPPAPAQARPLLDAFATLAAVPQFSQLKRPR</sequence>
<comment type="caution">
    <text evidence="1">The sequence shown here is derived from an EMBL/GenBank/DDBJ whole genome shotgun (WGS) entry which is preliminary data.</text>
</comment>
<name>A0A7I9YJV0_MYCBU</name>
<organism evidence="1 2">
    <name type="scientific">Mycobacterium bourgelatii</name>
    <dbReference type="NCBI Taxonomy" id="1273442"/>
    <lineage>
        <taxon>Bacteria</taxon>
        <taxon>Bacillati</taxon>
        <taxon>Actinomycetota</taxon>
        <taxon>Actinomycetes</taxon>
        <taxon>Mycobacteriales</taxon>
        <taxon>Mycobacteriaceae</taxon>
        <taxon>Mycobacterium</taxon>
    </lineage>
</organism>
<evidence type="ECO:0000313" key="2">
    <source>
        <dbReference type="Proteomes" id="UP000465360"/>
    </source>
</evidence>
<protein>
    <recommendedName>
        <fullName evidence="3">DSBA oxidoreductase</fullName>
    </recommendedName>
</protein>
<dbReference type="InterPro" id="IPR053977">
    <property type="entry name" value="Rv2466c-like"/>
</dbReference>
<proteinExistence type="predicted"/>
<dbReference type="Proteomes" id="UP000465360">
    <property type="component" value="Unassembled WGS sequence"/>
</dbReference>
<dbReference type="RefSeq" id="WP_371871532.1">
    <property type="nucleotide sequence ID" value="NZ_BLKZ01000001.1"/>
</dbReference>
<reference evidence="1 2" key="1">
    <citation type="journal article" date="2019" name="Emerg. Microbes Infect.">
        <title>Comprehensive subspecies identification of 175 nontuberculous mycobacteria species based on 7547 genomic profiles.</title>
        <authorList>
            <person name="Matsumoto Y."/>
            <person name="Kinjo T."/>
            <person name="Motooka D."/>
            <person name="Nabeya D."/>
            <person name="Jung N."/>
            <person name="Uechi K."/>
            <person name="Horii T."/>
            <person name="Iida T."/>
            <person name="Fujita J."/>
            <person name="Nakamura S."/>
        </authorList>
    </citation>
    <scope>NUCLEOTIDE SEQUENCE [LARGE SCALE GENOMIC DNA]</scope>
    <source>
        <strain evidence="1 2">JCM 30725</strain>
    </source>
</reference>
<dbReference type="InterPro" id="IPR036249">
    <property type="entry name" value="Thioredoxin-like_sf"/>
</dbReference>
<dbReference type="EMBL" id="BLKZ01000001">
    <property type="protein sequence ID" value="GFG88812.1"/>
    <property type="molecule type" value="Genomic_DNA"/>
</dbReference>
<dbReference type="AlphaFoldDB" id="A0A7I9YJV0"/>
<keyword evidence="2" id="KW-1185">Reference proteome</keyword>
<dbReference type="Pfam" id="PF22234">
    <property type="entry name" value="Rv2466c-like"/>
    <property type="match status" value="1"/>
</dbReference>
<accession>A0A7I9YJV0</accession>